<organism evidence="1 2">
    <name type="scientific">Nemorincola caseinilytica</name>
    <dbReference type="NCBI Taxonomy" id="2054315"/>
    <lineage>
        <taxon>Bacteria</taxon>
        <taxon>Pseudomonadati</taxon>
        <taxon>Bacteroidota</taxon>
        <taxon>Chitinophagia</taxon>
        <taxon>Chitinophagales</taxon>
        <taxon>Chitinophagaceae</taxon>
        <taxon>Nemorincola</taxon>
    </lineage>
</organism>
<proteinExistence type="predicted"/>
<sequence length="290" mass="33529">MLVAGTLRGQQTFKAGWKTYTAGSIIHEYIYNYTHADSVRLSLADSIITYIATDSSVTMTEAVRGRDNNVYKTINYFSPKRQLLKTEDYKDGNLLEANEWRYDDKNRKICHIRTNALNSNVYKKTYDYSADKKTGESVTSECSYFNGKIEFYTKMYYDKEGQKIKEVRMNDNNKDVIHVENYTYGENGKVKERSVYFPEFKITKKFDEPAGNVPSKCYGIKPVGTAERVHPASKVPYITRVIARNKAMLQDPGCREFEYTFTNNVNCVITIATTKVNNGRTVRYRFKEKV</sequence>
<dbReference type="EMBL" id="BAABFA010000018">
    <property type="protein sequence ID" value="GAA4467876.1"/>
    <property type="molecule type" value="Genomic_DNA"/>
</dbReference>
<name>A0ABP8NLN4_9BACT</name>
<keyword evidence="2" id="KW-1185">Reference proteome</keyword>
<dbReference type="Proteomes" id="UP001500067">
    <property type="component" value="Unassembled WGS sequence"/>
</dbReference>
<comment type="caution">
    <text evidence="1">The sequence shown here is derived from an EMBL/GenBank/DDBJ whole genome shotgun (WGS) entry which is preliminary data.</text>
</comment>
<gene>
    <name evidence="1" type="ORF">GCM10023093_24430</name>
</gene>
<reference evidence="2" key="1">
    <citation type="journal article" date="2019" name="Int. J. Syst. Evol. Microbiol.">
        <title>The Global Catalogue of Microorganisms (GCM) 10K type strain sequencing project: providing services to taxonomists for standard genome sequencing and annotation.</title>
        <authorList>
            <consortium name="The Broad Institute Genomics Platform"/>
            <consortium name="The Broad Institute Genome Sequencing Center for Infectious Disease"/>
            <person name="Wu L."/>
            <person name="Ma J."/>
        </authorList>
    </citation>
    <scope>NUCLEOTIDE SEQUENCE [LARGE SCALE GENOMIC DNA]</scope>
    <source>
        <strain evidence="2">JCM 32105</strain>
    </source>
</reference>
<evidence type="ECO:0000313" key="1">
    <source>
        <dbReference type="EMBL" id="GAA4467876.1"/>
    </source>
</evidence>
<protein>
    <submittedName>
        <fullName evidence="1">Uncharacterized protein</fullName>
    </submittedName>
</protein>
<evidence type="ECO:0000313" key="2">
    <source>
        <dbReference type="Proteomes" id="UP001500067"/>
    </source>
</evidence>
<accession>A0ABP8NLN4</accession>